<feature type="compositionally biased region" description="Basic residues" evidence="6">
    <location>
        <begin position="82"/>
        <end position="94"/>
    </location>
</feature>
<dbReference type="PANTHER" id="PTHR23235:SF132">
    <property type="entry name" value="KRUEPPEL-LIKE FACTOR 9"/>
    <property type="match status" value="1"/>
</dbReference>
<evidence type="ECO:0000259" key="7">
    <source>
        <dbReference type="PROSITE" id="PS50157"/>
    </source>
</evidence>
<reference evidence="8" key="1">
    <citation type="submission" date="2015-11" db="EMBL/GenBank/DDBJ databases">
        <title>De novo transcriptome assembly of four potential Pierce s Disease insect vectors from Arizona vineyards.</title>
        <authorList>
            <person name="Tassone E.E."/>
        </authorList>
    </citation>
    <scope>NUCLEOTIDE SEQUENCE</scope>
</reference>
<feature type="region of interest" description="Disordered" evidence="6">
    <location>
        <begin position="82"/>
        <end position="105"/>
    </location>
</feature>
<sequence length="105" mass="12010">MGVHPCASADVCGVCGAAHIRKEHLDRHQLTHTDERPYACPLCPKAFKHNEHLSRHLVIHSGHKTQVCTECGKMFYRKDHLRKHAESHRNKRLKQEHPPIGISNV</sequence>
<dbReference type="Gene3D" id="3.30.160.60">
    <property type="entry name" value="Classic Zinc Finger"/>
    <property type="match status" value="3"/>
</dbReference>
<keyword evidence="1" id="KW-0479">Metal-binding</keyword>
<dbReference type="PROSITE" id="PS00028">
    <property type="entry name" value="ZINC_FINGER_C2H2_1"/>
    <property type="match status" value="2"/>
</dbReference>
<dbReference type="InterPro" id="IPR013087">
    <property type="entry name" value="Znf_C2H2_type"/>
</dbReference>
<feature type="domain" description="C2H2-type" evidence="7">
    <location>
        <begin position="38"/>
        <end position="65"/>
    </location>
</feature>
<feature type="domain" description="C2H2-type" evidence="7">
    <location>
        <begin position="10"/>
        <end position="37"/>
    </location>
</feature>
<protein>
    <recommendedName>
        <fullName evidence="7">C2H2-type domain-containing protein</fullName>
    </recommendedName>
</protein>
<keyword evidence="3 5" id="KW-0863">Zinc-finger</keyword>
<dbReference type="GO" id="GO:0000981">
    <property type="term" value="F:DNA-binding transcription factor activity, RNA polymerase II-specific"/>
    <property type="evidence" value="ECO:0007669"/>
    <property type="project" value="TreeGrafter"/>
</dbReference>
<keyword evidence="4" id="KW-0862">Zinc</keyword>
<dbReference type="GO" id="GO:0000978">
    <property type="term" value="F:RNA polymerase II cis-regulatory region sequence-specific DNA binding"/>
    <property type="evidence" value="ECO:0007669"/>
    <property type="project" value="TreeGrafter"/>
</dbReference>
<proteinExistence type="predicted"/>
<dbReference type="AlphaFoldDB" id="A0A1B6HJT1"/>
<accession>A0A1B6HJT1</accession>
<dbReference type="SMART" id="SM00355">
    <property type="entry name" value="ZnF_C2H2"/>
    <property type="match status" value="3"/>
</dbReference>
<dbReference type="FunFam" id="3.30.160.60:FF:000706">
    <property type="entry name" value="Zinc finger protein"/>
    <property type="match status" value="1"/>
</dbReference>
<evidence type="ECO:0000256" key="3">
    <source>
        <dbReference type="ARBA" id="ARBA00022771"/>
    </source>
</evidence>
<keyword evidence="2" id="KW-0677">Repeat</keyword>
<evidence type="ECO:0000256" key="6">
    <source>
        <dbReference type="SAM" id="MobiDB-lite"/>
    </source>
</evidence>
<feature type="domain" description="C2H2-type" evidence="7">
    <location>
        <begin position="66"/>
        <end position="93"/>
    </location>
</feature>
<dbReference type="Pfam" id="PF00096">
    <property type="entry name" value="zf-C2H2"/>
    <property type="match status" value="2"/>
</dbReference>
<evidence type="ECO:0000313" key="8">
    <source>
        <dbReference type="EMBL" id="JAS74938.1"/>
    </source>
</evidence>
<evidence type="ECO:0000256" key="2">
    <source>
        <dbReference type="ARBA" id="ARBA00022737"/>
    </source>
</evidence>
<evidence type="ECO:0000256" key="1">
    <source>
        <dbReference type="ARBA" id="ARBA00022723"/>
    </source>
</evidence>
<dbReference type="PROSITE" id="PS50157">
    <property type="entry name" value="ZINC_FINGER_C2H2_2"/>
    <property type="match status" value="3"/>
</dbReference>
<gene>
    <name evidence="8" type="ORF">g.7943</name>
</gene>
<dbReference type="EMBL" id="GECU01032768">
    <property type="protein sequence ID" value="JAS74938.1"/>
    <property type="molecule type" value="Transcribed_RNA"/>
</dbReference>
<dbReference type="InterPro" id="IPR036236">
    <property type="entry name" value="Znf_C2H2_sf"/>
</dbReference>
<evidence type="ECO:0000256" key="4">
    <source>
        <dbReference type="ARBA" id="ARBA00022833"/>
    </source>
</evidence>
<dbReference type="PANTHER" id="PTHR23235">
    <property type="entry name" value="KRUEPPEL-LIKE TRANSCRIPTION FACTOR"/>
    <property type="match status" value="1"/>
</dbReference>
<name>A0A1B6HJT1_9HEMI</name>
<dbReference type="FunFam" id="3.30.160.60:FF:002343">
    <property type="entry name" value="Zinc finger protein 33A"/>
    <property type="match status" value="1"/>
</dbReference>
<dbReference type="GO" id="GO:0008270">
    <property type="term" value="F:zinc ion binding"/>
    <property type="evidence" value="ECO:0007669"/>
    <property type="project" value="UniProtKB-KW"/>
</dbReference>
<dbReference type="SUPFAM" id="SSF57667">
    <property type="entry name" value="beta-beta-alpha zinc fingers"/>
    <property type="match status" value="2"/>
</dbReference>
<evidence type="ECO:0000256" key="5">
    <source>
        <dbReference type="PROSITE-ProRule" id="PRU00042"/>
    </source>
</evidence>
<organism evidence="8">
    <name type="scientific">Homalodisca liturata</name>
    <dbReference type="NCBI Taxonomy" id="320908"/>
    <lineage>
        <taxon>Eukaryota</taxon>
        <taxon>Metazoa</taxon>
        <taxon>Ecdysozoa</taxon>
        <taxon>Arthropoda</taxon>
        <taxon>Hexapoda</taxon>
        <taxon>Insecta</taxon>
        <taxon>Pterygota</taxon>
        <taxon>Neoptera</taxon>
        <taxon>Paraneoptera</taxon>
        <taxon>Hemiptera</taxon>
        <taxon>Auchenorrhyncha</taxon>
        <taxon>Membracoidea</taxon>
        <taxon>Cicadellidae</taxon>
        <taxon>Cicadellinae</taxon>
        <taxon>Proconiini</taxon>
        <taxon>Homalodisca</taxon>
    </lineage>
</organism>